<evidence type="ECO:0000259" key="4">
    <source>
        <dbReference type="PROSITE" id="PS50175"/>
    </source>
</evidence>
<protein>
    <recommendedName>
        <fullName evidence="4">Peptidase A2 domain-containing protein</fullName>
    </recommendedName>
</protein>
<evidence type="ECO:0000256" key="2">
    <source>
        <dbReference type="ARBA" id="ARBA00022750"/>
    </source>
</evidence>
<evidence type="ECO:0000256" key="3">
    <source>
        <dbReference type="ARBA" id="ARBA00022801"/>
    </source>
</evidence>
<dbReference type="InterPro" id="IPR018061">
    <property type="entry name" value="Retropepsins"/>
</dbReference>
<dbReference type="GO" id="GO:0006508">
    <property type="term" value="P:proteolysis"/>
    <property type="evidence" value="ECO:0007669"/>
    <property type="project" value="UniProtKB-KW"/>
</dbReference>
<comment type="caution">
    <text evidence="5">The sequence shown here is derived from an EMBL/GenBank/DDBJ whole genome shotgun (WGS) entry which is preliminary data.</text>
</comment>
<keyword evidence="2" id="KW-0064">Aspartyl protease</keyword>
<dbReference type="InterPro" id="IPR021109">
    <property type="entry name" value="Peptidase_aspartic_dom_sf"/>
</dbReference>
<keyword evidence="6" id="KW-1185">Reference proteome</keyword>
<dbReference type="OrthoDB" id="10380621at2759"/>
<organism evidence="5 6">
    <name type="scientific">Zosterops borbonicus</name>
    <dbReference type="NCBI Taxonomy" id="364589"/>
    <lineage>
        <taxon>Eukaryota</taxon>
        <taxon>Metazoa</taxon>
        <taxon>Chordata</taxon>
        <taxon>Craniata</taxon>
        <taxon>Vertebrata</taxon>
        <taxon>Euteleostomi</taxon>
        <taxon>Archelosauria</taxon>
        <taxon>Archosauria</taxon>
        <taxon>Dinosauria</taxon>
        <taxon>Saurischia</taxon>
        <taxon>Theropoda</taxon>
        <taxon>Coelurosauria</taxon>
        <taxon>Aves</taxon>
        <taxon>Neognathae</taxon>
        <taxon>Neoaves</taxon>
        <taxon>Telluraves</taxon>
        <taxon>Australaves</taxon>
        <taxon>Passeriformes</taxon>
        <taxon>Sylvioidea</taxon>
        <taxon>Zosteropidae</taxon>
        <taxon>Zosterops</taxon>
    </lineage>
</organism>
<dbReference type="Proteomes" id="UP000796761">
    <property type="component" value="Unassembled WGS sequence"/>
</dbReference>
<evidence type="ECO:0000256" key="1">
    <source>
        <dbReference type="ARBA" id="ARBA00022670"/>
    </source>
</evidence>
<dbReference type="PANTHER" id="PTHR19422">
    <property type="entry name" value="GAG RETROVIRAL POLYPROTEIN"/>
    <property type="match status" value="1"/>
</dbReference>
<dbReference type="InterPro" id="IPR051592">
    <property type="entry name" value="HERV-K_Pro_peptidase_A2"/>
</dbReference>
<gene>
    <name evidence="5" type="ORF">HGM15179_016763</name>
</gene>
<dbReference type="SUPFAM" id="SSF50630">
    <property type="entry name" value="Acid proteases"/>
    <property type="match status" value="1"/>
</dbReference>
<dbReference type="PANTHER" id="PTHR19422:SF123">
    <property type="entry name" value="RT1 CLASS I, LOCUS CE15"/>
    <property type="match status" value="1"/>
</dbReference>
<sequence length="139" mass="15156">MLCTLCLSSATLSEIHLQGLIDMGTDITILSFSARPPQWPLDPVEQPVTGLGGTVQCFASQQPVLITSSEGQSAVVQPYVTAAIANLWGQDVLAAWGIRIGRIFDGGHCDKGRTVSYAPLRWLVDKPIWENQWPPLKKN</sequence>
<reference evidence="5" key="1">
    <citation type="submission" date="2019-04" db="EMBL/GenBank/DDBJ databases">
        <title>Genome assembly of Zosterops borbonicus 15179.</title>
        <authorList>
            <person name="Leroy T."/>
            <person name="Anselmetti Y."/>
            <person name="Tilak M.-K."/>
            <person name="Nabholz B."/>
        </authorList>
    </citation>
    <scope>NUCLEOTIDE SEQUENCE</scope>
    <source>
        <strain evidence="5">HGM_15179</strain>
        <tissue evidence="5">Muscle</tissue>
    </source>
</reference>
<dbReference type="Pfam" id="PF00077">
    <property type="entry name" value="RVP"/>
    <property type="match status" value="1"/>
</dbReference>
<proteinExistence type="predicted"/>
<evidence type="ECO:0000313" key="6">
    <source>
        <dbReference type="Proteomes" id="UP000796761"/>
    </source>
</evidence>
<feature type="domain" description="Peptidase A2" evidence="4">
    <location>
        <begin position="17"/>
        <end position="92"/>
    </location>
</feature>
<dbReference type="AlphaFoldDB" id="A0A8K1G271"/>
<dbReference type="GO" id="GO:0004190">
    <property type="term" value="F:aspartic-type endopeptidase activity"/>
    <property type="evidence" value="ECO:0007669"/>
    <property type="project" value="UniProtKB-KW"/>
</dbReference>
<evidence type="ECO:0000313" key="5">
    <source>
        <dbReference type="EMBL" id="TRZ10343.1"/>
    </source>
</evidence>
<accession>A0A8K1G271</accession>
<dbReference type="InterPro" id="IPR001995">
    <property type="entry name" value="Peptidase_A2_cat"/>
</dbReference>
<keyword evidence="1" id="KW-0645">Protease</keyword>
<dbReference type="Gene3D" id="2.40.70.10">
    <property type="entry name" value="Acid Proteases"/>
    <property type="match status" value="1"/>
</dbReference>
<dbReference type="EMBL" id="SWJQ01000880">
    <property type="protein sequence ID" value="TRZ10343.1"/>
    <property type="molecule type" value="Genomic_DNA"/>
</dbReference>
<dbReference type="PROSITE" id="PS50175">
    <property type="entry name" value="ASP_PROT_RETROV"/>
    <property type="match status" value="1"/>
</dbReference>
<keyword evidence="3" id="KW-0378">Hydrolase</keyword>
<name>A0A8K1G271_9PASS</name>